<dbReference type="SUPFAM" id="SSF53335">
    <property type="entry name" value="S-adenosyl-L-methionine-dependent methyltransferases"/>
    <property type="match status" value="1"/>
</dbReference>
<dbReference type="GO" id="GO:0070043">
    <property type="term" value="F:rRNA (guanine-N7-)-methyltransferase activity"/>
    <property type="evidence" value="ECO:0007669"/>
    <property type="project" value="TreeGrafter"/>
</dbReference>
<keyword evidence="2" id="KW-0808">Transferase</keyword>
<dbReference type="Pfam" id="PF01170">
    <property type="entry name" value="UPF0020"/>
    <property type="match status" value="1"/>
</dbReference>
<name>A0A143PSF9_LUTPR</name>
<dbReference type="RefSeq" id="WP_110172616.1">
    <property type="nucleotide sequence ID" value="NZ_CP015136.1"/>
</dbReference>
<dbReference type="InterPro" id="IPR000241">
    <property type="entry name" value="RlmKL-like_Mtase"/>
</dbReference>
<dbReference type="PANTHER" id="PTHR47313">
    <property type="entry name" value="RIBOSOMAL RNA LARGE SUBUNIT METHYLTRANSFERASE K/L"/>
    <property type="match status" value="1"/>
</dbReference>
<keyword evidence="3" id="KW-1185">Reference proteome</keyword>
<reference evidence="3" key="2">
    <citation type="submission" date="2016-04" db="EMBL/GenBank/DDBJ databases">
        <title>First Complete Genome Sequence of a Subdivision 6 Acidobacterium.</title>
        <authorList>
            <person name="Huang S."/>
            <person name="Vieira S."/>
            <person name="Bunk B."/>
            <person name="Riedel T."/>
            <person name="Sproeer C."/>
            <person name="Overmann J."/>
        </authorList>
    </citation>
    <scope>NUCLEOTIDE SEQUENCE [LARGE SCALE GENOMIC DNA]</scope>
    <source>
        <strain evidence="3">DSM 100886 HEG_-6_39</strain>
    </source>
</reference>
<dbReference type="Gene3D" id="3.40.50.150">
    <property type="entry name" value="Vaccinia Virus protein VP39"/>
    <property type="match status" value="1"/>
</dbReference>
<reference evidence="2 3" key="1">
    <citation type="journal article" date="2016" name="Genome Announc.">
        <title>First Complete Genome Sequence of a Subdivision 6 Acidobacterium Strain.</title>
        <authorList>
            <person name="Huang S."/>
            <person name="Vieira S."/>
            <person name="Bunk B."/>
            <person name="Riedel T."/>
            <person name="Sproer C."/>
            <person name="Overmann J."/>
        </authorList>
    </citation>
    <scope>NUCLEOTIDE SEQUENCE [LARGE SCALE GENOMIC DNA]</scope>
    <source>
        <strain evidence="3">DSM 100886 HEG_-6_39</strain>
    </source>
</reference>
<proteinExistence type="predicted"/>
<keyword evidence="2" id="KW-0489">Methyltransferase</keyword>
<protein>
    <submittedName>
        <fullName evidence="2">Ribosomal RNA large subunit methyltransferase K/L</fullName>
    </submittedName>
</protein>
<dbReference type="KEGG" id="abac:LuPra_04274"/>
<gene>
    <name evidence="2" type="primary">rlmL</name>
    <name evidence="2" type="ORF">LuPra_04274</name>
</gene>
<dbReference type="InterPro" id="IPR029063">
    <property type="entry name" value="SAM-dependent_MTases_sf"/>
</dbReference>
<dbReference type="PANTHER" id="PTHR47313:SF1">
    <property type="entry name" value="RIBOSOMAL RNA LARGE SUBUNIT METHYLTRANSFERASE K_L"/>
    <property type="match status" value="1"/>
</dbReference>
<accession>A0A143PSF9</accession>
<dbReference type="Gene3D" id="3.30.2130.30">
    <property type="match status" value="1"/>
</dbReference>
<evidence type="ECO:0000313" key="3">
    <source>
        <dbReference type="Proteomes" id="UP000076079"/>
    </source>
</evidence>
<sequence length="405" mass="43360">MGAQRYHDVRLTGSGGANRVMEAELKRLVMRSPFDVRLDPPKREGEETLLYPFDARVAWVAACHHRTSSRISWDLCSSPAVRLEPLFADLVPALSSDDRLPGGPHLRFSVEVGAASDFEASPLQLRGVVKNALAEALASRGVASDVDSDAPDVVFVVRRAGTPDARRTVVGIDIGGGGRHQRGARVATGLAPLRETLAAQLIMLSRWDARTEPLVDPMAGSATIPIEAAGLAVGAAIRRPAELPLRHLAAFKGLPDDTPDLFPGTVAQIVALDADAACIAAMVGNLRAAGLTGAAYYHSIVIGQQDVRRLTPDHIARLLPAVRTMRPGVFCFNPPYGVRIGGEHGEEELLALYADTGRALGRFSGWRAACFVANPKFVYAFGHRATMTKPASNANLRGTFLVFQL</sequence>
<dbReference type="Proteomes" id="UP000076079">
    <property type="component" value="Chromosome"/>
</dbReference>
<dbReference type="EMBL" id="CP015136">
    <property type="protein sequence ID" value="AMY11030.1"/>
    <property type="molecule type" value="Genomic_DNA"/>
</dbReference>
<dbReference type="GO" id="GO:0008990">
    <property type="term" value="F:rRNA (guanine-N2-)-methyltransferase activity"/>
    <property type="evidence" value="ECO:0007669"/>
    <property type="project" value="TreeGrafter"/>
</dbReference>
<dbReference type="OrthoDB" id="9809404at2"/>
<evidence type="ECO:0000313" key="2">
    <source>
        <dbReference type="EMBL" id="AMY11030.1"/>
    </source>
</evidence>
<dbReference type="AlphaFoldDB" id="A0A143PSF9"/>
<organism evidence="2 3">
    <name type="scientific">Luteitalea pratensis</name>
    <dbReference type="NCBI Taxonomy" id="1855912"/>
    <lineage>
        <taxon>Bacteria</taxon>
        <taxon>Pseudomonadati</taxon>
        <taxon>Acidobacteriota</taxon>
        <taxon>Vicinamibacteria</taxon>
        <taxon>Vicinamibacterales</taxon>
        <taxon>Vicinamibacteraceae</taxon>
        <taxon>Luteitalea</taxon>
    </lineage>
</organism>
<feature type="domain" description="Ribosomal RNA large subunit methyltransferase K/L-like methyltransferase" evidence="1">
    <location>
        <begin position="182"/>
        <end position="399"/>
    </location>
</feature>
<dbReference type="STRING" id="1855912.LuPra_04274"/>
<evidence type="ECO:0000259" key="1">
    <source>
        <dbReference type="Pfam" id="PF01170"/>
    </source>
</evidence>